<keyword evidence="4" id="KW-0496">Mitochondrion</keyword>
<evidence type="ECO:0000256" key="5">
    <source>
        <dbReference type="ARBA" id="ARBA00023136"/>
    </source>
</evidence>
<dbReference type="OrthoDB" id="275637at2759"/>
<reference evidence="8 9" key="1">
    <citation type="submission" date="2016-04" db="EMBL/GenBank/DDBJ databases">
        <title>The genome of Intoshia linei affirms orthonectids as highly simplified spiralians.</title>
        <authorList>
            <person name="Mikhailov K.V."/>
            <person name="Slusarev G.S."/>
            <person name="Nikitin M.A."/>
            <person name="Logacheva M.D."/>
            <person name="Penin A."/>
            <person name="Aleoshin V."/>
            <person name="Panchin Y.V."/>
        </authorList>
    </citation>
    <scope>NUCLEOTIDE SEQUENCE [LARGE SCALE GENOMIC DNA]</scope>
    <source>
        <strain evidence="8">Intl2013</strain>
        <tissue evidence="8">Whole animal</tissue>
    </source>
</reference>
<keyword evidence="9" id="KW-1185">Reference proteome</keyword>
<dbReference type="GO" id="GO:0005743">
    <property type="term" value="C:mitochondrial inner membrane"/>
    <property type="evidence" value="ECO:0007669"/>
    <property type="project" value="UniProtKB-SubCell"/>
</dbReference>
<comment type="similarity">
    <text evidence="2 6">Belongs to the prohibitin family.</text>
</comment>
<name>A0A177ASD1_9BILA</name>
<evidence type="ECO:0000256" key="2">
    <source>
        <dbReference type="ARBA" id="ARBA00009658"/>
    </source>
</evidence>
<dbReference type="InterPro" id="IPR001107">
    <property type="entry name" value="Band_7"/>
</dbReference>
<evidence type="ECO:0000259" key="7">
    <source>
        <dbReference type="Pfam" id="PF01145"/>
    </source>
</evidence>
<dbReference type="EMBL" id="LWCA01001960">
    <property type="protein sequence ID" value="OAF64283.1"/>
    <property type="molecule type" value="Genomic_DNA"/>
</dbReference>
<evidence type="ECO:0000256" key="3">
    <source>
        <dbReference type="ARBA" id="ARBA00022792"/>
    </source>
</evidence>
<evidence type="ECO:0000256" key="4">
    <source>
        <dbReference type="ARBA" id="ARBA00023128"/>
    </source>
</evidence>
<accession>A0A177ASD1</accession>
<comment type="caution">
    <text evidence="8">The sequence shown here is derived from an EMBL/GenBank/DDBJ whole genome shotgun (WGS) entry which is preliminary data.</text>
</comment>
<keyword evidence="5" id="KW-0472">Membrane</keyword>
<dbReference type="PANTHER" id="PTHR23222:SF1">
    <property type="entry name" value="PROHIBITIN-2"/>
    <property type="match status" value="1"/>
</dbReference>
<dbReference type="Pfam" id="PF01145">
    <property type="entry name" value="Band_7"/>
    <property type="match status" value="1"/>
</dbReference>
<dbReference type="InterPro" id="IPR000163">
    <property type="entry name" value="Prohibitin"/>
</dbReference>
<gene>
    <name evidence="8" type="ORF">A3Q56_08019</name>
</gene>
<dbReference type="GO" id="GO:0007005">
    <property type="term" value="P:mitochondrion organization"/>
    <property type="evidence" value="ECO:0007669"/>
    <property type="project" value="TreeGrafter"/>
</dbReference>
<sequence length="107" mass="11891">MSSPQDIMNRFKGNPKGASVGSGIIFLGASLAYGIYNSIYTVNPGNASIIFNRIGGIQKTIKKEGIHFRIPWFERPIFYNVRSRPSKITSLSGSKGNMCYIMDVRKI</sequence>
<organism evidence="8 9">
    <name type="scientific">Intoshia linei</name>
    <dbReference type="NCBI Taxonomy" id="1819745"/>
    <lineage>
        <taxon>Eukaryota</taxon>
        <taxon>Metazoa</taxon>
        <taxon>Spiralia</taxon>
        <taxon>Lophotrochozoa</taxon>
        <taxon>Mesozoa</taxon>
        <taxon>Orthonectida</taxon>
        <taxon>Rhopaluridae</taxon>
        <taxon>Intoshia</taxon>
    </lineage>
</organism>
<feature type="domain" description="Band 7" evidence="7">
    <location>
        <begin position="41"/>
        <end position="90"/>
    </location>
</feature>
<dbReference type="PANTHER" id="PTHR23222">
    <property type="entry name" value="PROHIBITIN"/>
    <property type="match status" value="1"/>
</dbReference>
<keyword evidence="3 6" id="KW-0999">Mitochondrion inner membrane</keyword>
<comment type="subcellular location">
    <subcellularLocation>
        <location evidence="1 6">Mitochondrion inner membrane</location>
    </subcellularLocation>
</comment>
<evidence type="ECO:0000313" key="8">
    <source>
        <dbReference type="EMBL" id="OAF64283.1"/>
    </source>
</evidence>
<evidence type="ECO:0000313" key="9">
    <source>
        <dbReference type="Proteomes" id="UP000078046"/>
    </source>
</evidence>
<dbReference type="AlphaFoldDB" id="A0A177ASD1"/>
<proteinExistence type="inferred from homology"/>
<evidence type="ECO:0000256" key="6">
    <source>
        <dbReference type="RuleBase" id="RU366048"/>
    </source>
</evidence>
<protein>
    <recommendedName>
        <fullName evidence="6">Prohibitin</fullName>
    </recommendedName>
</protein>
<evidence type="ECO:0000256" key="1">
    <source>
        <dbReference type="ARBA" id="ARBA00004273"/>
    </source>
</evidence>
<dbReference type="Proteomes" id="UP000078046">
    <property type="component" value="Unassembled WGS sequence"/>
</dbReference>